<dbReference type="InterPro" id="IPR050266">
    <property type="entry name" value="AB_hydrolase_sf"/>
</dbReference>
<dbReference type="InterPro" id="IPR029058">
    <property type="entry name" value="AB_hydrolase_fold"/>
</dbReference>
<evidence type="ECO:0000313" key="2">
    <source>
        <dbReference type="EMBL" id="PHN04745.1"/>
    </source>
</evidence>
<feature type="domain" description="AB hydrolase-1" evidence="1">
    <location>
        <begin position="62"/>
        <end position="291"/>
    </location>
</feature>
<keyword evidence="3" id="KW-1185">Reference proteome</keyword>
<dbReference type="AlphaFoldDB" id="A0A2D0N8D7"/>
<dbReference type="EMBL" id="PDUD01000024">
    <property type="protein sequence ID" value="PHN04745.1"/>
    <property type="molecule type" value="Genomic_DNA"/>
</dbReference>
<dbReference type="Gene3D" id="3.40.50.1820">
    <property type="entry name" value="alpha/beta hydrolase"/>
    <property type="match status" value="1"/>
</dbReference>
<evidence type="ECO:0000313" key="3">
    <source>
        <dbReference type="Proteomes" id="UP000223913"/>
    </source>
</evidence>
<dbReference type="InterPro" id="IPR000073">
    <property type="entry name" value="AB_hydrolase_1"/>
</dbReference>
<reference evidence="2 3" key="1">
    <citation type="submission" date="2017-10" db="EMBL/GenBank/DDBJ databases">
        <title>The draft genome sequence of Lewinella nigricans NBRC 102662.</title>
        <authorList>
            <person name="Wang K."/>
        </authorList>
    </citation>
    <scope>NUCLEOTIDE SEQUENCE [LARGE SCALE GENOMIC DNA]</scope>
    <source>
        <strain evidence="2 3">NBRC 102662</strain>
    </source>
</reference>
<name>A0A2D0N8D7_FLAN2</name>
<dbReference type="SUPFAM" id="SSF53474">
    <property type="entry name" value="alpha/beta-Hydrolases"/>
    <property type="match status" value="1"/>
</dbReference>
<proteinExistence type="predicted"/>
<comment type="caution">
    <text evidence="2">The sequence shown here is derived from an EMBL/GenBank/DDBJ whole genome shotgun (WGS) entry which is preliminary data.</text>
</comment>
<sequence length="303" mass="34585">MNIRFGLNCWLWGSDYDDLSRSGRLDRNGIALFQTWILTQRNLQLGEYHWSVRTYGNGPRLLIVLHGFGEDGSIFSDWADPLGDYYTILAPDLPHHGNSTAVPGADYGPQEVIRVINAILEDRKDPYALVGHSFGGRILIGIWKQLSRPPEAVWLLAPDGLATKRMGLVGKLPGSIRKWIAQRIDTGYRGWIRLARRLHRLGLLDAFSVRYMQHHLSDASKRRRLMSTWIALPHFSVNRDQLLRDAREAQSPIHLVIGKSDPLIDWELLEDWLKKWPASRLHVLDAGHNLIRAEVAEMIRQGS</sequence>
<dbReference type="PANTHER" id="PTHR43798">
    <property type="entry name" value="MONOACYLGLYCEROL LIPASE"/>
    <property type="match status" value="1"/>
</dbReference>
<dbReference type="Proteomes" id="UP000223913">
    <property type="component" value="Unassembled WGS sequence"/>
</dbReference>
<evidence type="ECO:0000259" key="1">
    <source>
        <dbReference type="Pfam" id="PF12697"/>
    </source>
</evidence>
<dbReference type="OrthoDB" id="975949at2"/>
<accession>A0A2D0N8D7</accession>
<gene>
    <name evidence="2" type="ORF">CRP01_19715</name>
</gene>
<protein>
    <recommendedName>
        <fullName evidence="1">AB hydrolase-1 domain-containing protein</fullName>
    </recommendedName>
</protein>
<dbReference type="Pfam" id="PF12697">
    <property type="entry name" value="Abhydrolase_6"/>
    <property type="match status" value="1"/>
</dbReference>
<organism evidence="2 3">
    <name type="scientific">Flavilitoribacter nigricans (strain ATCC 23147 / DSM 23189 / NBRC 102662 / NCIMB 1420 / SS-2)</name>
    <name type="common">Lewinella nigricans</name>
    <dbReference type="NCBI Taxonomy" id="1122177"/>
    <lineage>
        <taxon>Bacteria</taxon>
        <taxon>Pseudomonadati</taxon>
        <taxon>Bacteroidota</taxon>
        <taxon>Saprospiria</taxon>
        <taxon>Saprospirales</taxon>
        <taxon>Lewinellaceae</taxon>
        <taxon>Flavilitoribacter</taxon>
    </lineage>
</organism>